<protein>
    <submittedName>
        <fullName evidence="1">Prolyl oligopeptidase</fullName>
    </submittedName>
</protein>
<sequence length="170" mass="18085">TAAGATVAGPFKGHTNTVLSVAFSPDGQSIVSGSGDNTVRVWNAATGAMVAGPLEGHTGSVQSAVFSPDGQRIASGSADNTVRVWNAHGDALKEHIKDDSCFTDHSCIDENGWIYCGDNQLLMWIPPLHRQALHRPSNIWISTSEQETTLDLQNFVHGKDWAKCQAVASS</sequence>
<dbReference type="Proteomes" id="UP000814033">
    <property type="component" value="Unassembled WGS sequence"/>
</dbReference>
<name>A0ACB8RWE1_9AGAM</name>
<proteinExistence type="predicted"/>
<organism evidence="1 2">
    <name type="scientific">Auriscalpium vulgare</name>
    <dbReference type="NCBI Taxonomy" id="40419"/>
    <lineage>
        <taxon>Eukaryota</taxon>
        <taxon>Fungi</taxon>
        <taxon>Dikarya</taxon>
        <taxon>Basidiomycota</taxon>
        <taxon>Agaricomycotina</taxon>
        <taxon>Agaricomycetes</taxon>
        <taxon>Russulales</taxon>
        <taxon>Auriscalpiaceae</taxon>
        <taxon>Auriscalpium</taxon>
    </lineage>
</organism>
<accession>A0ACB8RWE1</accession>
<evidence type="ECO:0000313" key="1">
    <source>
        <dbReference type="EMBL" id="KAI0047858.1"/>
    </source>
</evidence>
<reference evidence="1" key="1">
    <citation type="submission" date="2021-02" db="EMBL/GenBank/DDBJ databases">
        <authorList>
            <consortium name="DOE Joint Genome Institute"/>
            <person name="Ahrendt S."/>
            <person name="Looney B.P."/>
            <person name="Miyauchi S."/>
            <person name="Morin E."/>
            <person name="Drula E."/>
            <person name="Courty P.E."/>
            <person name="Chicoki N."/>
            <person name="Fauchery L."/>
            <person name="Kohler A."/>
            <person name="Kuo A."/>
            <person name="Labutti K."/>
            <person name="Pangilinan J."/>
            <person name="Lipzen A."/>
            <person name="Riley R."/>
            <person name="Andreopoulos W."/>
            <person name="He G."/>
            <person name="Johnson J."/>
            <person name="Barry K.W."/>
            <person name="Grigoriev I.V."/>
            <person name="Nagy L."/>
            <person name="Hibbett D."/>
            <person name="Henrissat B."/>
            <person name="Matheny P.B."/>
            <person name="Labbe J."/>
            <person name="Martin F."/>
        </authorList>
    </citation>
    <scope>NUCLEOTIDE SEQUENCE</scope>
    <source>
        <strain evidence="1">FP105234-sp</strain>
    </source>
</reference>
<gene>
    <name evidence="1" type="ORF">FA95DRAFT_1491833</name>
</gene>
<dbReference type="EMBL" id="MU275896">
    <property type="protein sequence ID" value="KAI0047858.1"/>
    <property type="molecule type" value="Genomic_DNA"/>
</dbReference>
<keyword evidence="2" id="KW-1185">Reference proteome</keyword>
<comment type="caution">
    <text evidence="1">The sequence shown here is derived from an EMBL/GenBank/DDBJ whole genome shotgun (WGS) entry which is preliminary data.</text>
</comment>
<evidence type="ECO:0000313" key="2">
    <source>
        <dbReference type="Proteomes" id="UP000814033"/>
    </source>
</evidence>
<feature type="non-terminal residue" evidence="1">
    <location>
        <position position="1"/>
    </location>
</feature>
<reference evidence="1" key="2">
    <citation type="journal article" date="2022" name="New Phytol.">
        <title>Evolutionary transition to the ectomycorrhizal habit in the genomes of a hyperdiverse lineage of mushroom-forming fungi.</title>
        <authorList>
            <person name="Looney B."/>
            <person name="Miyauchi S."/>
            <person name="Morin E."/>
            <person name="Drula E."/>
            <person name="Courty P.E."/>
            <person name="Kohler A."/>
            <person name="Kuo A."/>
            <person name="LaButti K."/>
            <person name="Pangilinan J."/>
            <person name="Lipzen A."/>
            <person name="Riley R."/>
            <person name="Andreopoulos W."/>
            <person name="He G."/>
            <person name="Johnson J."/>
            <person name="Nolan M."/>
            <person name="Tritt A."/>
            <person name="Barry K.W."/>
            <person name="Grigoriev I.V."/>
            <person name="Nagy L.G."/>
            <person name="Hibbett D."/>
            <person name="Henrissat B."/>
            <person name="Matheny P.B."/>
            <person name="Labbe J."/>
            <person name="Martin F.M."/>
        </authorList>
    </citation>
    <scope>NUCLEOTIDE SEQUENCE</scope>
    <source>
        <strain evidence="1">FP105234-sp</strain>
    </source>
</reference>